<dbReference type="AlphaFoldDB" id="A0AAE1LQ58"/>
<evidence type="ECO:0000256" key="1">
    <source>
        <dbReference type="SAM" id="MobiDB-lite"/>
    </source>
</evidence>
<evidence type="ECO:0000313" key="3">
    <source>
        <dbReference type="Proteomes" id="UP001219518"/>
    </source>
</evidence>
<accession>A0AAE1LQ58</accession>
<name>A0AAE1LQ58_9NEOP</name>
<reference evidence="2" key="2">
    <citation type="journal article" date="2023" name="BMC Genomics">
        <title>Pest status, molecular evolution, and epigenetic factors derived from the genome assembly of Frankliniella fusca, a thysanopteran phytovirus vector.</title>
        <authorList>
            <person name="Catto M.A."/>
            <person name="Labadie P.E."/>
            <person name="Jacobson A.L."/>
            <person name="Kennedy G.G."/>
            <person name="Srinivasan R."/>
            <person name="Hunt B.G."/>
        </authorList>
    </citation>
    <scope>NUCLEOTIDE SEQUENCE</scope>
    <source>
        <strain evidence="2">PL_HMW_Pooled</strain>
    </source>
</reference>
<protein>
    <submittedName>
        <fullName evidence="2">Uncharacterized protein</fullName>
    </submittedName>
</protein>
<evidence type="ECO:0000313" key="2">
    <source>
        <dbReference type="EMBL" id="KAK3927978.1"/>
    </source>
</evidence>
<feature type="region of interest" description="Disordered" evidence="1">
    <location>
        <begin position="1"/>
        <end position="34"/>
    </location>
</feature>
<gene>
    <name evidence="2" type="ORF">KUF71_016263</name>
</gene>
<keyword evidence="3" id="KW-1185">Reference proteome</keyword>
<organism evidence="2 3">
    <name type="scientific">Frankliniella fusca</name>
    <dbReference type="NCBI Taxonomy" id="407009"/>
    <lineage>
        <taxon>Eukaryota</taxon>
        <taxon>Metazoa</taxon>
        <taxon>Ecdysozoa</taxon>
        <taxon>Arthropoda</taxon>
        <taxon>Hexapoda</taxon>
        <taxon>Insecta</taxon>
        <taxon>Pterygota</taxon>
        <taxon>Neoptera</taxon>
        <taxon>Paraneoptera</taxon>
        <taxon>Thysanoptera</taxon>
        <taxon>Terebrantia</taxon>
        <taxon>Thripoidea</taxon>
        <taxon>Thripidae</taxon>
        <taxon>Frankliniella</taxon>
    </lineage>
</organism>
<sequence>MWQISRRVGPPHPVSGIEAREKSSSAAFHPQDPDQARHFFAPHGLGLKGDYEHHLAVSSLALLMTMPHKCDKDRGETTDSRDAIRHAELMSVQNVVTLAMLWDHILY</sequence>
<comment type="caution">
    <text evidence="2">The sequence shown here is derived from an EMBL/GenBank/DDBJ whole genome shotgun (WGS) entry which is preliminary data.</text>
</comment>
<proteinExistence type="predicted"/>
<dbReference type="EMBL" id="JAHWGI010001303">
    <property type="protein sequence ID" value="KAK3927978.1"/>
    <property type="molecule type" value="Genomic_DNA"/>
</dbReference>
<dbReference type="Proteomes" id="UP001219518">
    <property type="component" value="Unassembled WGS sequence"/>
</dbReference>
<reference evidence="2" key="1">
    <citation type="submission" date="2021-07" db="EMBL/GenBank/DDBJ databases">
        <authorList>
            <person name="Catto M.A."/>
            <person name="Jacobson A."/>
            <person name="Kennedy G."/>
            <person name="Labadie P."/>
            <person name="Hunt B.G."/>
            <person name="Srinivasan R."/>
        </authorList>
    </citation>
    <scope>NUCLEOTIDE SEQUENCE</scope>
    <source>
        <strain evidence="2">PL_HMW_Pooled</strain>
        <tissue evidence="2">Head</tissue>
    </source>
</reference>